<dbReference type="Proteomes" id="UP000481252">
    <property type="component" value="Unassembled WGS sequence"/>
</dbReference>
<comment type="caution">
    <text evidence="2">The sequence shown here is derived from an EMBL/GenBank/DDBJ whole genome shotgun (WGS) entry which is preliminary data.</text>
</comment>
<dbReference type="RefSeq" id="WP_165113018.1">
    <property type="nucleotide sequence ID" value="NZ_JAAKZG010000001.1"/>
</dbReference>
<evidence type="ECO:0000313" key="2">
    <source>
        <dbReference type="EMBL" id="NGN39451.1"/>
    </source>
</evidence>
<evidence type="ECO:0000313" key="3">
    <source>
        <dbReference type="Proteomes" id="UP000481252"/>
    </source>
</evidence>
<keyword evidence="3" id="KW-1185">Reference proteome</keyword>
<keyword evidence="1" id="KW-0732">Signal</keyword>
<name>A0A7C9V947_9HYPH</name>
<proteinExistence type="predicted"/>
<dbReference type="EMBL" id="JAAKZG010000001">
    <property type="protein sequence ID" value="NGN39451.1"/>
    <property type="molecule type" value="Genomic_DNA"/>
</dbReference>
<feature type="chain" id="PRO_5028922209" description="Phasin family protein" evidence="1">
    <location>
        <begin position="25"/>
        <end position="117"/>
    </location>
</feature>
<protein>
    <recommendedName>
        <fullName evidence="4">Phasin family protein</fullName>
    </recommendedName>
</protein>
<reference evidence="2 3" key="1">
    <citation type="submission" date="2020-02" db="EMBL/GenBank/DDBJ databases">
        <title>Genome sequence of the type strain CGMCC 1.15528 of Mesorhizobium zhangyense.</title>
        <authorList>
            <person name="Gao J."/>
            <person name="Sun J."/>
        </authorList>
    </citation>
    <scope>NUCLEOTIDE SEQUENCE [LARGE SCALE GENOMIC DNA]</scope>
    <source>
        <strain evidence="2 3">CGMCC 1.15528</strain>
    </source>
</reference>
<evidence type="ECO:0000256" key="1">
    <source>
        <dbReference type="SAM" id="SignalP"/>
    </source>
</evidence>
<feature type="signal peptide" evidence="1">
    <location>
        <begin position="1"/>
        <end position="24"/>
    </location>
</feature>
<sequence length="117" mass="12672">MKSRSNRRSATIAGNLMLAPMVAAMRLPTMLSEDRSTNPWGTETLRAINEKNAAMAEGMVAAQMSLMQSASSFWFDVFSGRTPSLFSGVAADRAVQAALKPASQRVKANYRRLSSKG</sequence>
<dbReference type="AlphaFoldDB" id="A0A7C9V947"/>
<evidence type="ECO:0008006" key="4">
    <source>
        <dbReference type="Google" id="ProtNLM"/>
    </source>
</evidence>
<organism evidence="2 3">
    <name type="scientific">Mesorhizobium zhangyense</name>
    <dbReference type="NCBI Taxonomy" id="1776730"/>
    <lineage>
        <taxon>Bacteria</taxon>
        <taxon>Pseudomonadati</taxon>
        <taxon>Pseudomonadota</taxon>
        <taxon>Alphaproteobacteria</taxon>
        <taxon>Hyphomicrobiales</taxon>
        <taxon>Phyllobacteriaceae</taxon>
        <taxon>Mesorhizobium</taxon>
    </lineage>
</organism>
<gene>
    <name evidence="2" type="ORF">G6N74_00080</name>
</gene>
<accession>A0A7C9V947</accession>